<accession>A0A1G7UQU8</accession>
<reference evidence="2 3" key="1">
    <citation type="submission" date="2016-10" db="EMBL/GenBank/DDBJ databases">
        <authorList>
            <person name="de Groot N.N."/>
        </authorList>
    </citation>
    <scope>NUCLEOTIDE SEQUENCE [LARGE SCALE GENOMIC DNA]</scope>
    <source>
        <strain evidence="2 3">CGMCC 1.10267</strain>
    </source>
</reference>
<sequence>MTQSSKFFDDLGRIMNDAASVADGVRREAETAVRGQMERMVNDLNLVKREDYDALREMVQIQGEEIQALRRELDAFKRTKKTS</sequence>
<evidence type="ECO:0000313" key="2">
    <source>
        <dbReference type="EMBL" id="SDG49985.1"/>
    </source>
</evidence>
<feature type="coiled-coil region" evidence="1">
    <location>
        <begin position="52"/>
        <end position="79"/>
    </location>
</feature>
<evidence type="ECO:0000313" key="3">
    <source>
        <dbReference type="Proteomes" id="UP000199495"/>
    </source>
</evidence>
<dbReference type="AlphaFoldDB" id="A0A1G7UQU8"/>
<dbReference type="Proteomes" id="UP000199495">
    <property type="component" value="Unassembled WGS sequence"/>
</dbReference>
<keyword evidence="1" id="KW-0175">Coiled coil</keyword>
<organism evidence="2 3">
    <name type="scientific">Pelagibacterium luteolum</name>
    <dbReference type="NCBI Taxonomy" id="440168"/>
    <lineage>
        <taxon>Bacteria</taxon>
        <taxon>Pseudomonadati</taxon>
        <taxon>Pseudomonadota</taxon>
        <taxon>Alphaproteobacteria</taxon>
        <taxon>Hyphomicrobiales</taxon>
        <taxon>Devosiaceae</taxon>
        <taxon>Pelagibacterium</taxon>
    </lineage>
</organism>
<dbReference type="OrthoDB" id="7392124at2"/>
<gene>
    <name evidence="2" type="ORF">SAMN04487974_103225</name>
</gene>
<keyword evidence="3" id="KW-1185">Reference proteome</keyword>
<name>A0A1G7UQU8_9HYPH</name>
<dbReference type="EMBL" id="FNCS01000003">
    <property type="protein sequence ID" value="SDG49985.1"/>
    <property type="molecule type" value="Genomic_DNA"/>
</dbReference>
<dbReference type="RefSeq" id="WP_090594840.1">
    <property type="nucleotide sequence ID" value="NZ_FNCS01000003.1"/>
</dbReference>
<dbReference type="STRING" id="440168.SAMN04487974_103225"/>
<evidence type="ECO:0000256" key="1">
    <source>
        <dbReference type="SAM" id="Coils"/>
    </source>
</evidence>
<dbReference type="Pfam" id="PF04380">
    <property type="entry name" value="BMFP"/>
    <property type="match status" value="1"/>
</dbReference>
<proteinExistence type="predicted"/>
<protein>
    <submittedName>
        <fullName evidence="2">BMFP domain-containing protein YqiC</fullName>
    </submittedName>
</protein>
<dbReference type="InterPro" id="IPR007475">
    <property type="entry name" value="UbiK"/>
</dbReference>